<dbReference type="AlphaFoldDB" id="A0A0C2S3F6"/>
<accession>A0A0C2S3F6</accession>
<keyword evidence="3" id="KW-1185">Reference proteome</keyword>
<evidence type="ECO:0008006" key="4">
    <source>
        <dbReference type="Google" id="ProtNLM"/>
    </source>
</evidence>
<keyword evidence="1" id="KW-1133">Transmembrane helix</keyword>
<dbReference type="Proteomes" id="UP000054549">
    <property type="component" value="Unassembled WGS sequence"/>
</dbReference>
<proteinExistence type="predicted"/>
<evidence type="ECO:0000313" key="2">
    <source>
        <dbReference type="EMBL" id="KIL57190.1"/>
    </source>
</evidence>
<dbReference type="HOGENOM" id="CLU_1331634_0_0_1"/>
<organism evidence="2 3">
    <name type="scientific">Amanita muscaria (strain Koide BX008)</name>
    <dbReference type="NCBI Taxonomy" id="946122"/>
    <lineage>
        <taxon>Eukaryota</taxon>
        <taxon>Fungi</taxon>
        <taxon>Dikarya</taxon>
        <taxon>Basidiomycota</taxon>
        <taxon>Agaricomycotina</taxon>
        <taxon>Agaricomycetes</taxon>
        <taxon>Agaricomycetidae</taxon>
        <taxon>Agaricales</taxon>
        <taxon>Pluteineae</taxon>
        <taxon>Amanitaceae</taxon>
        <taxon>Amanita</taxon>
    </lineage>
</organism>
<keyword evidence="1" id="KW-0472">Membrane</keyword>
<name>A0A0C2S3F6_AMAMK</name>
<sequence length="206" mass="22834">MNESNKVRVLNQPISSAGGSNSPNNPSLLSLDLTASLVFVILLIFIFEETLGQAHRSIRLIGFFSLCCALFGLRWFLLKRSWWWCIWRKRAANGSVEGGGGGGGEKAQCWLHHKPTSNSRTPLLFLLLQAQARARARAVGHIAIHKRSRYRCCVIPHSAPFLLHLKMSSSLAPTTGMTIPGEGEREKVKTEKTTHSSVVPAFPYRV</sequence>
<evidence type="ECO:0000256" key="1">
    <source>
        <dbReference type="SAM" id="Phobius"/>
    </source>
</evidence>
<protein>
    <recommendedName>
        <fullName evidence="4">Transmembrane protein</fullName>
    </recommendedName>
</protein>
<keyword evidence="1" id="KW-0812">Transmembrane</keyword>
<feature type="transmembrane region" description="Helical" evidence="1">
    <location>
        <begin position="58"/>
        <end position="77"/>
    </location>
</feature>
<gene>
    <name evidence="2" type="ORF">M378DRAFT_16420</name>
</gene>
<dbReference type="EMBL" id="KN818379">
    <property type="protein sequence ID" value="KIL57190.1"/>
    <property type="molecule type" value="Genomic_DNA"/>
</dbReference>
<reference evidence="2 3" key="1">
    <citation type="submission" date="2014-04" db="EMBL/GenBank/DDBJ databases">
        <title>Evolutionary Origins and Diversification of the Mycorrhizal Mutualists.</title>
        <authorList>
            <consortium name="DOE Joint Genome Institute"/>
            <consortium name="Mycorrhizal Genomics Consortium"/>
            <person name="Kohler A."/>
            <person name="Kuo A."/>
            <person name="Nagy L.G."/>
            <person name="Floudas D."/>
            <person name="Copeland A."/>
            <person name="Barry K.W."/>
            <person name="Cichocki N."/>
            <person name="Veneault-Fourrey C."/>
            <person name="LaButti K."/>
            <person name="Lindquist E.A."/>
            <person name="Lipzen A."/>
            <person name="Lundell T."/>
            <person name="Morin E."/>
            <person name="Murat C."/>
            <person name="Riley R."/>
            <person name="Ohm R."/>
            <person name="Sun H."/>
            <person name="Tunlid A."/>
            <person name="Henrissat B."/>
            <person name="Grigoriev I.V."/>
            <person name="Hibbett D.S."/>
            <person name="Martin F."/>
        </authorList>
    </citation>
    <scope>NUCLEOTIDE SEQUENCE [LARGE SCALE GENOMIC DNA]</scope>
    <source>
        <strain evidence="2 3">Koide BX008</strain>
    </source>
</reference>
<feature type="transmembrane region" description="Helical" evidence="1">
    <location>
        <begin position="28"/>
        <end position="46"/>
    </location>
</feature>
<dbReference type="InParanoid" id="A0A0C2S3F6"/>
<evidence type="ECO:0000313" key="3">
    <source>
        <dbReference type="Proteomes" id="UP000054549"/>
    </source>
</evidence>